<dbReference type="SUPFAM" id="SSF51735">
    <property type="entry name" value="NAD(P)-binding Rossmann-fold domains"/>
    <property type="match status" value="1"/>
</dbReference>
<name>A0A147B978_9ACAR</name>
<proteinExistence type="predicted"/>
<keyword evidence="3" id="KW-0520">NAD</keyword>
<dbReference type="GO" id="GO:0048040">
    <property type="term" value="F:UDP-glucuronate decarboxylase activity"/>
    <property type="evidence" value="ECO:0007669"/>
    <property type="project" value="TreeGrafter"/>
</dbReference>
<dbReference type="GO" id="GO:0042732">
    <property type="term" value="P:D-xylose metabolic process"/>
    <property type="evidence" value="ECO:0007669"/>
    <property type="project" value="InterPro"/>
</dbReference>
<evidence type="ECO:0000313" key="5">
    <source>
        <dbReference type="EMBL" id="JAR87314.1"/>
    </source>
</evidence>
<dbReference type="PANTHER" id="PTHR43078:SF6">
    <property type="entry name" value="UDP-GLUCURONIC ACID DECARBOXYLASE 1"/>
    <property type="match status" value="1"/>
</dbReference>
<dbReference type="InterPro" id="IPR044516">
    <property type="entry name" value="UXS-like"/>
</dbReference>
<sequence length="80" mass="9317">YSIEEFARIIKKLIGGTSEIVSMSNKVEDDHRKKARHKVGQRGYLDWEPKVALLDGLKLTVEYFRQELERDRKGAKLTRA</sequence>
<evidence type="ECO:0000256" key="2">
    <source>
        <dbReference type="ARBA" id="ARBA00022793"/>
    </source>
</evidence>
<dbReference type="EMBL" id="GEIB01000643">
    <property type="protein sequence ID" value="JAR87314.1"/>
    <property type="molecule type" value="Transcribed_RNA"/>
</dbReference>
<protein>
    <submittedName>
        <fullName evidence="5">Udp glucuronic acid decarboxylase 1 like</fullName>
    </submittedName>
</protein>
<accession>A0A147B978</accession>
<dbReference type="PANTHER" id="PTHR43078">
    <property type="entry name" value="UDP-GLUCURONIC ACID DECARBOXYLASE-RELATED"/>
    <property type="match status" value="1"/>
</dbReference>
<feature type="non-terminal residue" evidence="5">
    <location>
        <position position="1"/>
    </location>
</feature>
<comment type="cofactor">
    <cofactor evidence="1">
        <name>NAD(+)</name>
        <dbReference type="ChEBI" id="CHEBI:57540"/>
    </cofactor>
</comment>
<dbReference type="AlphaFoldDB" id="A0A147B978"/>
<organism evidence="5">
    <name type="scientific">Alectorobius mimon</name>
    <dbReference type="NCBI Taxonomy" id="360319"/>
    <lineage>
        <taxon>Eukaryota</taxon>
        <taxon>Metazoa</taxon>
        <taxon>Ecdysozoa</taxon>
        <taxon>Arthropoda</taxon>
        <taxon>Chelicerata</taxon>
        <taxon>Arachnida</taxon>
        <taxon>Acari</taxon>
        <taxon>Parasitiformes</taxon>
        <taxon>Ixodida</taxon>
        <taxon>Ixodoidea</taxon>
        <taxon>Argasidae</taxon>
        <taxon>Ornithodorinae</taxon>
        <taxon>Alectorobius</taxon>
    </lineage>
</organism>
<dbReference type="GO" id="GO:0070403">
    <property type="term" value="F:NAD+ binding"/>
    <property type="evidence" value="ECO:0007669"/>
    <property type="project" value="InterPro"/>
</dbReference>
<dbReference type="GO" id="GO:0005737">
    <property type="term" value="C:cytoplasm"/>
    <property type="evidence" value="ECO:0007669"/>
    <property type="project" value="TreeGrafter"/>
</dbReference>
<keyword evidence="4" id="KW-0456">Lyase</keyword>
<evidence type="ECO:0000256" key="4">
    <source>
        <dbReference type="ARBA" id="ARBA00023239"/>
    </source>
</evidence>
<dbReference type="InterPro" id="IPR036291">
    <property type="entry name" value="NAD(P)-bd_dom_sf"/>
</dbReference>
<evidence type="ECO:0000256" key="1">
    <source>
        <dbReference type="ARBA" id="ARBA00001911"/>
    </source>
</evidence>
<dbReference type="Gene3D" id="3.40.50.720">
    <property type="entry name" value="NAD(P)-binding Rossmann-like Domain"/>
    <property type="match status" value="1"/>
</dbReference>
<reference evidence="5" key="1">
    <citation type="submission" date="2016-03" db="EMBL/GenBank/DDBJ databases">
        <title>Gut transcriptome analysis on engorged females of Ornithodoros mimon (Acari: Argasidae) and phylogenetic inferences of soft ticks.</title>
        <authorList>
            <person name="Landulfo G.A."/>
            <person name="Giovanni D."/>
            <person name="Carvalho E."/>
            <person name="Junqueira-de-Azevedo I."/>
            <person name="Patane J."/>
            <person name="Mendoca R."/>
            <person name="Barros-Battesti D."/>
        </authorList>
    </citation>
    <scope>NUCLEOTIDE SEQUENCE</scope>
    <source>
        <strain evidence="5">Females</strain>
        <tissue evidence="5">Gut</tissue>
    </source>
</reference>
<keyword evidence="2" id="KW-0210">Decarboxylase</keyword>
<evidence type="ECO:0000256" key="3">
    <source>
        <dbReference type="ARBA" id="ARBA00023027"/>
    </source>
</evidence>